<evidence type="ECO:0000313" key="2">
    <source>
        <dbReference type="Proteomes" id="UP000193804"/>
    </source>
</evidence>
<evidence type="ECO:0000313" key="1">
    <source>
        <dbReference type="EMBL" id="SMG16261.1"/>
    </source>
</evidence>
<sequence>MREVVIHNIENFLNDFQYFKLHGYDVFQQSFQSGSKLIVSNLTPYDDGLMLEIQLGVRLDNVEKCIFDFQQQEPDKLSLTYWESLYQIFNNISKRSFIQNEVELSKVLAEIEVGLVKKGFNWLDEMQDVQKLSSYIYNVIFKAPQKSSNIFKLCQRSYLIRNFLGEQISDATFYKYYEQMQLLKVPMHQLEEFIAFKNYLKAYLLK</sequence>
<keyword evidence="2" id="KW-1185">Reference proteome</keyword>
<proteinExistence type="predicted"/>
<name>A0A1X7INI0_9BACT</name>
<gene>
    <name evidence="1" type="ORF">SAMN05661096_00834</name>
</gene>
<dbReference type="RefSeq" id="WP_085515807.1">
    <property type="nucleotide sequence ID" value="NZ_FXAW01000001.1"/>
</dbReference>
<reference evidence="2" key="1">
    <citation type="submission" date="2017-04" db="EMBL/GenBank/DDBJ databases">
        <authorList>
            <person name="Varghese N."/>
            <person name="Submissions S."/>
        </authorList>
    </citation>
    <scope>NUCLEOTIDE SEQUENCE [LARGE SCALE GENOMIC DNA]</scope>
    <source>
        <strain evidence="2">DSM 4125</strain>
    </source>
</reference>
<accession>A0A1X7INI0</accession>
<organism evidence="1 2">
    <name type="scientific">Marivirga sericea</name>
    <dbReference type="NCBI Taxonomy" id="1028"/>
    <lineage>
        <taxon>Bacteria</taxon>
        <taxon>Pseudomonadati</taxon>
        <taxon>Bacteroidota</taxon>
        <taxon>Cytophagia</taxon>
        <taxon>Cytophagales</taxon>
        <taxon>Marivirgaceae</taxon>
        <taxon>Marivirga</taxon>
    </lineage>
</organism>
<dbReference type="OrthoDB" id="825031at2"/>
<dbReference type="Proteomes" id="UP000193804">
    <property type="component" value="Unassembled WGS sequence"/>
</dbReference>
<protein>
    <submittedName>
        <fullName evidence="1">Uncharacterized protein</fullName>
    </submittedName>
</protein>
<dbReference type="AlphaFoldDB" id="A0A1X7INI0"/>
<dbReference type="EMBL" id="FXAW01000001">
    <property type="protein sequence ID" value="SMG16261.1"/>
    <property type="molecule type" value="Genomic_DNA"/>
</dbReference>
<dbReference type="STRING" id="1028.SAMN05661096_00834"/>